<reference evidence="1" key="1">
    <citation type="journal article" date="2015" name="Nature">
        <title>Complex archaea that bridge the gap between prokaryotes and eukaryotes.</title>
        <authorList>
            <person name="Spang A."/>
            <person name="Saw J.H."/>
            <person name="Jorgensen S.L."/>
            <person name="Zaremba-Niedzwiedzka K."/>
            <person name="Martijn J."/>
            <person name="Lind A.E."/>
            <person name="van Eijk R."/>
            <person name="Schleper C."/>
            <person name="Guy L."/>
            <person name="Ettema T.J."/>
        </authorList>
    </citation>
    <scope>NUCLEOTIDE SEQUENCE</scope>
</reference>
<organism evidence="1">
    <name type="scientific">marine sediment metagenome</name>
    <dbReference type="NCBI Taxonomy" id="412755"/>
    <lineage>
        <taxon>unclassified sequences</taxon>
        <taxon>metagenomes</taxon>
        <taxon>ecological metagenomes</taxon>
    </lineage>
</organism>
<name>A0A0F9EWS4_9ZZZZ</name>
<gene>
    <name evidence="1" type="ORF">LCGC14_2315910</name>
</gene>
<evidence type="ECO:0000313" key="1">
    <source>
        <dbReference type="EMBL" id="KKL49400.1"/>
    </source>
</evidence>
<proteinExistence type="predicted"/>
<dbReference type="EMBL" id="LAZR01032970">
    <property type="protein sequence ID" value="KKL49400.1"/>
    <property type="molecule type" value="Genomic_DNA"/>
</dbReference>
<dbReference type="AlphaFoldDB" id="A0A0F9EWS4"/>
<protein>
    <recommendedName>
        <fullName evidence="2">DUF4177 domain-containing protein</fullName>
    </recommendedName>
</protein>
<sequence>MPRIRKEYKVIVAKESGLGTVLLGASMLPLKKIEAELNNYGKEGWEMTFMVIEQHRHLLFWTREAAVITLSRDMV</sequence>
<dbReference type="InterPro" id="IPR025234">
    <property type="entry name" value="YjzH-like"/>
</dbReference>
<accession>A0A0F9EWS4</accession>
<evidence type="ECO:0008006" key="2">
    <source>
        <dbReference type="Google" id="ProtNLM"/>
    </source>
</evidence>
<comment type="caution">
    <text evidence="1">The sequence shown here is derived from an EMBL/GenBank/DDBJ whole genome shotgun (WGS) entry which is preliminary data.</text>
</comment>
<dbReference type="Pfam" id="PF13783">
    <property type="entry name" value="DUF4177"/>
    <property type="match status" value="1"/>
</dbReference>